<dbReference type="PROSITE" id="PS51762">
    <property type="entry name" value="GH16_2"/>
    <property type="match status" value="1"/>
</dbReference>
<dbReference type="InterPro" id="IPR044791">
    <property type="entry name" value="Beta-glucanase/XTH"/>
</dbReference>
<evidence type="ECO:0000313" key="7">
    <source>
        <dbReference type="Proteomes" id="UP000242254"/>
    </source>
</evidence>
<dbReference type="GO" id="GO:0030246">
    <property type="term" value="F:carbohydrate binding"/>
    <property type="evidence" value="ECO:0007669"/>
    <property type="project" value="UniProtKB-KW"/>
</dbReference>
<proteinExistence type="predicted"/>
<reference evidence="6 7" key="1">
    <citation type="journal article" date="2016" name="Proc. Natl. Acad. Sci. U.S.A.">
        <title>Lipid metabolic changes in an early divergent fungus govern the establishment of a mutualistic symbiosis with endobacteria.</title>
        <authorList>
            <person name="Lastovetsky O.A."/>
            <person name="Gaspar M.L."/>
            <person name="Mondo S.J."/>
            <person name="LaButti K.M."/>
            <person name="Sandor L."/>
            <person name="Grigoriev I.V."/>
            <person name="Henry S.A."/>
            <person name="Pawlowska T.E."/>
        </authorList>
    </citation>
    <scope>NUCLEOTIDE SEQUENCE [LARGE SCALE GENOMIC DNA]</scope>
    <source>
        <strain evidence="6 7">ATCC 52813</strain>
    </source>
</reference>
<dbReference type="PANTHER" id="PTHR31062">
    <property type="entry name" value="XYLOGLUCAN ENDOTRANSGLUCOSYLASE/HYDROLASE PROTEIN 8-RELATED"/>
    <property type="match status" value="1"/>
</dbReference>
<evidence type="ECO:0000259" key="5">
    <source>
        <dbReference type="PROSITE" id="PS51762"/>
    </source>
</evidence>
<feature type="signal peptide" evidence="4">
    <location>
        <begin position="1"/>
        <end position="23"/>
    </location>
</feature>
<accession>A0A2G4SWD4</accession>
<keyword evidence="6" id="KW-0430">Lectin</keyword>
<dbReference type="Gene3D" id="2.60.120.200">
    <property type="match status" value="1"/>
</dbReference>
<feature type="region of interest" description="Disordered" evidence="3">
    <location>
        <begin position="62"/>
        <end position="90"/>
    </location>
</feature>
<dbReference type="GO" id="GO:0005975">
    <property type="term" value="P:carbohydrate metabolic process"/>
    <property type="evidence" value="ECO:0007669"/>
    <property type="project" value="InterPro"/>
</dbReference>
<organism evidence="6 7">
    <name type="scientific">Rhizopus microsporus ATCC 52813</name>
    <dbReference type="NCBI Taxonomy" id="1340429"/>
    <lineage>
        <taxon>Eukaryota</taxon>
        <taxon>Fungi</taxon>
        <taxon>Fungi incertae sedis</taxon>
        <taxon>Mucoromycota</taxon>
        <taxon>Mucoromycotina</taxon>
        <taxon>Mucoromycetes</taxon>
        <taxon>Mucorales</taxon>
        <taxon>Mucorineae</taxon>
        <taxon>Rhizopodaceae</taxon>
        <taxon>Rhizopus</taxon>
    </lineage>
</organism>
<feature type="domain" description="GH16" evidence="5">
    <location>
        <begin position="1"/>
        <end position="245"/>
    </location>
</feature>
<feature type="chain" id="PRO_5013761004" evidence="4">
    <location>
        <begin position="24"/>
        <end position="258"/>
    </location>
</feature>
<evidence type="ECO:0000256" key="1">
    <source>
        <dbReference type="ARBA" id="ARBA00022801"/>
    </source>
</evidence>
<gene>
    <name evidence="6" type="ORF">RHIMIDRAFT_291619</name>
</gene>
<protein>
    <submittedName>
        <fullName evidence="6">Concanavalin A-like lectin/glucanase</fullName>
    </submittedName>
</protein>
<dbReference type="GO" id="GO:0004553">
    <property type="term" value="F:hydrolase activity, hydrolyzing O-glycosyl compounds"/>
    <property type="evidence" value="ECO:0007669"/>
    <property type="project" value="InterPro"/>
</dbReference>
<dbReference type="RefSeq" id="XP_023466773.1">
    <property type="nucleotide sequence ID" value="XM_023613826.1"/>
</dbReference>
<dbReference type="AlphaFoldDB" id="A0A2G4SWD4"/>
<evidence type="ECO:0000256" key="3">
    <source>
        <dbReference type="SAM" id="MobiDB-lite"/>
    </source>
</evidence>
<keyword evidence="2" id="KW-0326">Glycosidase</keyword>
<dbReference type="EMBL" id="KZ303848">
    <property type="protein sequence ID" value="PHZ13065.1"/>
    <property type="molecule type" value="Genomic_DNA"/>
</dbReference>
<keyword evidence="1" id="KW-0378">Hydrolase</keyword>
<keyword evidence="4" id="KW-0732">Signal</keyword>
<dbReference type="Pfam" id="PF00722">
    <property type="entry name" value="Glyco_hydro_16"/>
    <property type="match status" value="1"/>
</dbReference>
<evidence type="ECO:0000256" key="2">
    <source>
        <dbReference type="ARBA" id="ARBA00023295"/>
    </source>
</evidence>
<keyword evidence="7" id="KW-1185">Reference proteome</keyword>
<name>A0A2G4SWD4_RHIZD</name>
<dbReference type="STRING" id="1340429.A0A2G4SWD4"/>
<evidence type="ECO:0000313" key="6">
    <source>
        <dbReference type="EMBL" id="PHZ13065.1"/>
    </source>
</evidence>
<dbReference type="InterPro" id="IPR000757">
    <property type="entry name" value="Beta-glucanase-like"/>
</dbReference>
<dbReference type="InterPro" id="IPR013320">
    <property type="entry name" value="ConA-like_dom_sf"/>
</dbReference>
<dbReference type="SUPFAM" id="SSF49899">
    <property type="entry name" value="Concanavalin A-like lectins/glucanases"/>
    <property type="match status" value="1"/>
</dbReference>
<sequence>MHLQYHSIILVFSILLQAVFVDAARKCTDVMTDFTKGHEGWTELSGSKEGWSFTSQGLKMDLIPPEDPQPSKDKSEGGLPYNKNTSPSSPSFQYKDLVQYGRITFELKTAKAAGAITAAILMAPGKDEIDFEMLGGEPDKVQTNYFYGKNIVYGVNGGNHDVEDTTTGFHKYTIDWNAERIIYLFDGKVIRTVERKSTCKRAVCEYPTEASHVQVGIWDASKPASTAEWAKGPIDWKKYKSKPISAIIKSVKIECNSK</sequence>
<dbReference type="Proteomes" id="UP000242254">
    <property type="component" value="Unassembled WGS sequence"/>
</dbReference>
<evidence type="ECO:0000256" key="4">
    <source>
        <dbReference type="SAM" id="SignalP"/>
    </source>
</evidence>
<dbReference type="GeneID" id="35444815"/>